<comment type="caution">
    <text evidence="3">The sequence shown here is derived from an EMBL/GenBank/DDBJ whole genome shotgun (WGS) entry which is preliminary data.</text>
</comment>
<proteinExistence type="predicted"/>
<name>A0A0F9G5Y8_9ZZZZ</name>
<keyword evidence="2" id="KW-0406">Ion transport</keyword>
<dbReference type="AlphaFoldDB" id="A0A0F9G5Y8"/>
<dbReference type="Pfam" id="PF01992">
    <property type="entry name" value="vATP-synt_AC39"/>
    <property type="match status" value="1"/>
</dbReference>
<dbReference type="InterPro" id="IPR002843">
    <property type="entry name" value="ATPase_V0-cplx_csu/dsu"/>
</dbReference>
<dbReference type="InterPro" id="IPR050873">
    <property type="entry name" value="V-ATPase_V0D/AC39_subunit"/>
</dbReference>
<feature type="non-terminal residue" evidence="3">
    <location>
        <position position="234"/>
    </location>
</feature>
<protein>
    <recommendedName>
        <fullName evidence="4">V-type ATP synthase subunit C</fullName>
    </recommendedName>
</protein>
<dbReference type="InterPro" id="IPR036079">
    <property type="entry name" value="ATPase_csu/dsu_sf"/>
</dbReference>
<evidence type="ECO:0000256" key="2">
    <source>
        <dbReference type="ARBA" id="ARBA00023065"/>
    </source>
</evidence>
<dbReference type="InterPro" id="IPR044911">
    <property type="entry name" value="V-type_ATPase_csu/dsu_dom_3"/>
</dbReference>
<accession>A0A0F9G5Y8</accession>
<dbReference type="EMBL" id="LAZR01018990">
    <property type="protein sequence ID" value="KKL94189.1"/>
    <property type="molecule type" value="Genomic_DNA"/>
</dbReference>
<evidence type="ECO:0000313" key="3">
    <source>
        <dbReference type="EMBL" id="KKL94189.1"/>
    </source>
</evidence>
<evidence type="ECO:0000256" key="1">
    <source>
        <dbReference type="ARBA" id="ARBA00022448"/>
    </source>
</evidence>
<dbReference type="Gene3D" id="1.10.132.50">
    <property type="entry name" value="ATP synthase (C/AC39) subunit, domain 3"/>
    <property type="match status" value="2"/>
</dbReference>
<evidence type="ECO:0008006" key="4">
    <source>
        <dbReference type="Google" id="ProtNLM"/>
    </source>
</evidence>
<keyword evidence="1" id="KW-0813">Transport</keyword>
<reference evidence="3" key="1">
    <citation type="journal article" date="2015" name="Nature">
        <title>Complex archaea that bridge the gap between prokaryotes and eukaryotes.</title>
        <authorList>
            <person name="Spang A."/>
            <person name="Saw J.H."/>
            <person name="Jorgensen S.L."/>
            <person name="Zaremba-Niedzwiedzka K."/>
            <person name="Martijn J."/>
            <person name="Lind A.E."/>
            <person name="van Eijk R."/>
            <person name="Schleper C."/>
            <person name="Guy L."/>
            <person name="Ettema T.J."/>
        </authorList>
    </citation>
    <scope>NUCLEOTIDE SEQUENCE</scope>
</reference>
<gene>
    <name evidence="3" type="ORF">LCGC14_1867140</name>
</gene>
<dbReference type="GO" id="GO:0046961">
    <property type="term" value="F:proton-transporting ATPase activity, rotational mechanism"/>
    <property type="evidence" value="ECO:0007669"/>
    <property type="project" value="InterPro"/>
</dbReference>
<organism evidence="3">
    <name type="scientific">marine sediment metagenome</name>
    <dbReference type="NCBI Taxonomy" id="412755"/>
    <lineage>
        <taxon>unclassified sequences</taxon>
        <taxon>metagenomes</taxon>
        <taxon>ecological metagenomes</taxon>
    </lineage>
</organism>
<dbReference type="PANTHER" id="PTHR38682">
    <property type="entry name" value="V-TYPE ATP SYNTHASE SUBUNIT C"/>
    <property type="match status" value="1"/>
</dbReference>
<dbReference type="PANTHER" id="PTHR38682:SF1">
    <property type="entry name" value="V-TYPE ATP SYNTHASE SUBUNIT C"/>
    <property type="match status" value="1"/>
</dbReference>
<sequence length="234" mass="27843">MSSIVVPSYAYTVIKIGFLKQLIMDEITLQKLKEITDIKEFIEFISRYYPGINLNTYSIEDIEKALFHNYIKLIGKILLYSPLNMRIFLRNYLLKYEIRNIKHIILGTILEMSAVDKLSMINKLVEEYLNHTDFIQELIEISSLDEIQLFLRPTKYNKVIREGILYFKKTNDIFVLEAFLDQLYYNNMKKEIRLLNKKEKKFISLYAKAISEIYNLNLIYRGIINNIDRNLIAQ</sequence>
<dbReference type="SUPFAM" id="SSF103486">
    <property type="entry name" value="V-type ATP synthase subunit C"/>
    <property type="match status" value="1"/>
</dbReference>